<dbReference type="Pfam" id="PF08808">
    <property type="entry name" value="RES"/>
    <property type="match status" value="1"/>
</dbReference>
<dbReference type="AlphaFoldDB" id="A0A1I5M109"/>
<dbReference type="OrthoDB" id="9789501at2"/>
<dbReference type="RefSeq" id="WP_092010410.1">
    <property type="nucleotide sequence ID" value="NZ_FOXH01000001.1"/>
</dbReference>
<reference evidence="2 3" key="1">
    <citation type="submission" date="2016-10" db="EMBL/GenBank/DDBJ databases">
        <authorList>
            <person name="de Groot N.N."/>
        </authorList>
    </citation>
    <scope>NUCLEOTIDE SEQUENCE [LARGE SCALE GENOMIC DNA]</scope>
    <source>
        <strain evidence="3">E92,LMG 26720,CCM 7988</strain>
    </source>
</reference>
<protein>
    <submittedName>
        <fullName evidence="2">RES domain-containing protein</fullName>
    </submittedName>
</protein>
<proteinExistence type="predicted"/>
<dbReference type="Proteomes" id="UP000199306">
    <property type="component" value="Unassembled WGS sequence"/>
</dbReference>
<organism evidence="2 3">
    <name type="scientific">Pseudarcicella hirudinis</name>
    <dbReference type="NCBI Taxonomy" id="1079859"/>
    <lineage>
        <taxon>Bacteria</taxon>
        <taxon>Pseudomonadati</taxon>
        <taxon>Bacteroidota</taxon>
        <taxon>Cytophagia</taxon>
        <taxon>Cytophagales</taxon>
        <taxon>Flectobacillaceae</taxon>
        <taxon>Pseudarcicella</taxon>
    </lineage>
</organism>
<name>A0A1I5M109_9BACT</name>
<evidence type="ECO:0000313" key="3">
    <source>
        <dbReference type="Proteomes" id="UP000199306"/>
    </source>
</evidence>
<dbReference type="EMBL" id="FOXH01000001">
    <property type="protein sequence ID" value="SFP03103.1"/>
    <property type="molecule type" value="Genomic_DNA"/>
</dbReference>
<accession>A0A1I5M109</accession>
<gene>
    <name evidence="2" type="ORF">SAMN04515674_10159</name>
</gene>
<dbReference type="STRING" id="1079859.SAMN04515674_10159"/>
<dbReference type="SMART" id="SM00953">
    <property type="entry name" value="RES"/>
    <property type="match status" value="1"/>
</dbReference>
<evidence type="ECO:0000313" key="2">
    <source>
        <dbReference type="EMBL" id="SFP03103.1"/>
    </source>
</evidence>
<dbReference type="InterPro" id="IPR014914">
    <property type="entry name" value="RES_dom"/>
</dbReference>
<evidence type="ECO:0000259" key="1">
    <source>
        <dbReference type="SMART" id="SM00953"/>
    </source>
</evidence>
<feature type="domain" description="RES" evidence="1">
    <location>
        <begin position="14"/>
        <end position="140"/>
    </location>
</feature>
<keyword evidence="3" id="KW-1185">Reference proteome</keyword>
<sequence>MEVFRLAREKYAAPLSGIGAAIKGARWNSIGIELIYTAQNRSLAMAEVAVHFTLATLPDDYVMLTIDIPDDIATKQISETDLPPDWKNFPHPISTQKFGDEFVAENTNGVLIIPSVVTQGDYNVLINPNHKDFSRITIKKIEKFPFDMRIFKG</sequence>